<reference evidence="2" key="1">
    <citation type="submission" date="2020-05" db="UniProtKB">
        <authorList>
            <consortium name="EnsemblMetazoa"/>
        </authorList>
    </citation>
    <scope>IDENTIFICATION</scope>
    <source>
        <strain evidence="2">Yale</strain>
    </source>
</reference>
<feature type="compositionally biased region" description="Basic and acidic residues" evidence="1">
    <location>
        <begin position="9"/>
        <end position="22"/>
    </location>
</feature>
<name>A0A1B0GCB7_GLOMM</name>
<proteinExistence type="predicted"/>
<dbReference type="Proteomes" id="UP000092444">
    <property type="component" value="Unassembled WGS sequence"/>
</dbReference>
<feature type="region of interest" description="Disordered" evidence="1">
    <location>
        <begin position="1"/>
        <end position="35"/>
    </location>
</feature>
<sequence length="81" mass="9302">MLEAVPCVVKERSSPSAKDRPPIVDTPFPFERGNDKVSNDSDNLTVWEGAYMEYKSDLGMLKLDSPLEELTWLLSIRPRYR</sequence>
<dbReference type="AlphaFoldDB" id="A0A1B0GCB7"/>
<evidence type="ECO:0000313" key="2">
    <source>
        <dbReference type="EnsemblMetazoa" id="GMOY010946-PA"/>
    </source>
</evidence>
<keyword evidence="3" id="KW-1185">Reference proteome</keyword>
<protein>
    <submittedName>
        <fullName evidence="2">Uncharacterized protein</fullName>
    </submittedName>
</protein>
<accession>A0A1B0GCB7</accession>
<dbReference type="EnsemblMetazoa" id="GMOY010946-RA">
    <property type="protein sequence ID" value="GMOY010946-PA"/>
    <property type="gene ID" value="GMOY010946"/>
</dbReference>
<dbReference type="EMBL" id="CCAG010007836">
    <property type="status" value="NOT_ANNOTATED_CDS"/>
    <property type="molecule type" value="Genomic_DNA"/>
</dbReference>
<dbReference type="VEuPathDB" id="VectorBase:GMOY010946"/>
<evidence type="ECO:0000256" key="1">
    <source>
        <dbReference type="SAM" id="MobiDB-lite"/>
    </source>
</evidence>
<evidence type="ECO:0000313" key="3">
    <source>
        <dbReference type="Proteomes" id="UP000092444"/>
    </source>
</evidence>
<dbReference type="STRING" id="37546.A0A1B0GCB7"/>
<organism evidence="2 3">
    <name type="scientific">Glossina morsitans morsitans</name>
    <name type="common">Savannah tsetse fly</name>
    <dbReference type="NCBI Taxonomy" id="37546"/>
    <lineage>
        <taxon>Eukaryota</taxon>
        <taxon>Metazoa</taxon>
        <taxon>Ecdysozoa</taxon>
        <taxon>Arthropoda</taxon>
        <taxon>Hexapoda</taxon>
        <taxon>Insecta</taxon>
        <taxon>Pterygota</taxon>
        <taxon>Neoptera</taxon>
        <taxon>Endopterygota</taxon>
        <taxon>Diptera</taxon>
        <taxon>Brachycera</taxon>
        <taxon>Muscomorpha</taxon>
        <taxon>Hippoboscoidea</taxon>
        <taxon>Glossinidae</taxon>
        <taxon>Glossina</taxon>
    </lineage>
</organism>